<accession>A7K7Z2</accession>
<organism evidence="1 2">
    <name type="scientific">Chlorovirus heliozoae</name>
    <dbReference type="NCBI Taxonomy" id="322019"/>
    <lineage>
        <taxon>Viruses</taxon>
        <taxon>Varidnaviria</taxon>
        <taxon>Bamfordvirae</taxon>
        <taxon>Nucleocytoviricota</taxon>
        <taxon>Megaviricetes</taxon>
        <taxon>Algavirales</taxon>
        <taxon>Phycodnaviridae</taxon>
        <taxon>Chlorovirus</taxon>
    </lineage>
</organism>
<proteinExistence type="predicted"/>
<dbReference type="EMBL" id="EF101928">
    <property type="protein sequence ID" value="ABT16166.1"/>
    <property type="molecule type" value="Genomic_DNA"/>
</dbReference>
<evidence type="ECO:0000313" key="1">
    <source>
        <dbReference type="EMBL" id="ABT16166.1"/>
    </source>
</evidence>
<evidence type="ECO:0000313" key="2">
    <source>
        <dbReference type="Proteomes" id="UP000202420"/>
    </source>
</evidence>
<keyword evidence="2" id="KW-1185">Reference proteome</keyword>
<reference evidence="1 2" key="1">
    <citation type="submission" date="2006-09" db="EMBL/GenBank/DDBJ databases">
        <title>Sequence and annotation of the 288-kb ATCV-1 virus that infects an endosymbiotic Chlorella strain of the heliozoon Acanthocystis turfacea.</title>
        <authorList>
            <person name="Fitzgerald L.A."/>
            <person name="Graves M.V."/>
            <person name="Li X."/>
            <person name="Pfitzner A.J.P."/>
            <person name="Hartigan J."/>
            <person name="Van Etten J.L."/>
        </authorList>
    </citation>
    <scope>NUCLEOTIDE SEQUENCE [LARGE SCALE GENOMIC DNA]</scope>
    <source>
        <strain evidence="1 2">ATCV-1</strain>
    </source>
</reference>
<dbReference type="RefSeq" id="YP_001426513.1">
    <property type="nucleotide sequence ID" value="NC_008724.1"/>
</dbReference>
<dbReference type="KEGG" id="vg:5470354"/>
<sequence>MSAYSVSSIVSRRFSGIHVTFSNSSCKSPAFLFKANNHGWDVSRRVFRSMISVVTSVWSNGRTMENALLIAAIDAFDVLHLFVNSTTGISWSST</sequence>
<dbReference type="Proteomes" id="UP000202420">
    <property type="component" value="Segment"/>
</dbReference>
<dbReference type="GeneID" id="5470354"/>
<name>A7K7Z2_9PHYC</name>
<protein>
    <submittedName>
        <fullName evidence="1">Uncharacterized protein z032R</fullName>
    </submittedName>
</protein>
<gene>
    <name evidence="1" type="primary">z032R</name>
    <name evidence="1" type="ORF">ATCV1_z032R</name>
</gene>